<proteinExistence type="predicted"/>
<evidence type="ECO:0000313" key="5">
    <source>
        <dbReference type="Proteomes" id="UP000095606"/>
    </source>
</evidence>
<dbReference type="EMBL" id="CZAE01000003">
    <property type="protein sequence ID" value="CUO67830.1"/>
    <property type="molecule type" value="Genomic_DNA"/>
</dbReference>
<dbReference type="RefSeq" id="WP_010535471.1">
    <property type="nucleotide sequence ID" value="NZ_CABMFH010000018.1"/>
</dbReference>
<organism evidence="2 5">
    <name type="scientific">Bacteroides faecis</name>
    <dbReference type="NCBI Taxonomy" id="674529"/>
    <lineage>
        <taxon>Bacteria</taxon>
        <taxon>Pseudomonadati</taxon>
        <taxon>Bacteroidota</taxon>
        <taxon>Bacteroidia</taxon>
        <taxon>Bacteroidales</taxon>
        <taxon>Bacteroidaceae</taxon>
        <taxon>Bacteroides</taxon>
    </lineage>
</organism>
<evidence type="ECO:0000256" key="1">
    <source>
        <dbReference type="SAM" id="SignalP"/>
    </source>
</evidence>
<sequence>MKTTVLFRMMVLVAMVFAGIANAELKAQNNNFITNEEKVDDVVVSKVIYRLDGSLYRHMKYDFTYDEQKRMASKEAFKWDSSSEKWIPYFKIDYTYSSNEITLLYARWNKSHKAYDDSVEKSVYELNDANMPIAYMNYKWNDYKWIEESAGNWAMNIQTPVIDEADLLLAGK</sequence>
<dbReference type="Proteomes" id="UP001204548">
    <property type="component" value="Unassembled WGS sequence"/>
</dbReference>
<dbReference type="GeneID" id="69587462"/>
<dbReference type="Proteomes" id="UP001060104">
    <property type="component" value="Chromosome"/>
</dbReference>
<feature type="chain" id="PRO_5044593176" evidence="1">
    <location>
        <begin position="24"/>
        <end position="172"/>
    </location>
</feature>
<evidence type="ECO:0000313" key="6">
    <source>
        <dbReference type="Proteomes" id="UP001060104"/>
    </source>
</evidence>
<evidence type="ECO:0000313" key="3">
    <source>
        <dbReference type="EMBL" id="MCS2790784.1"/>
    </source>
</evidence>
<keyword evidence="6" id="KW-1185">Reference proteome</keyword>
<dbReference type="Pfam" id="PF12930">
    <property type="entry name" value="DUF3836"/>
    <property type="match status" value="1"/>
</dbReference>
<evidence type="ECO:0000313" key="2">
    <source>
        <dbReference type="EMBL" id="CUO67830.1"/>
    </source>
</evidence>
<reference evidence="3" key="2">
    <citation type="submission" date="2022-08" db="EMBL/GenBank/DDBJ databases">
        <title>Genome Sequencing of Bacteroides fragilis Group Isolates with Nanopore Technology.</title>
        <authorList>
            <person name="Tisza M.J."/>
            <person name="Smith D."/>
            <person name="Dekker J.P."/>
        </authorList>
    </citation>
    <scope>NUCLEOTIDE SEQUENCE</scope>
    <source>
        <strain evidence="3">BFG-351</strain>
        <strain evidence="4">BFG-527</strain>
    </source>
</reference>
<feature type="signal peptide" evidence="1">
    <location>
        <begin position="1"/>
        <end position="23"/>
    </location>
</feature>
<dbReference type="EMBL" id="JANUTS010000001">
    <property type="protein sequence ID" value="MCS2790784.1"/>
    <property type="molecule type" value="Genomic_DNA"/>
</dbReference>
<evidence type="ECO:0000313" key="4">
    <source>
        <dbReference type="EMBL" id="UVQ75153.1"/>
    </source>
</evidence>
<gene>
    <name evidence="2" type="ORF">ERS852461_00816</name>
    <name evidence="3" type="ORF">NXW97_01870</name>
    <name evidence="4" type="ORF">NXY30_01580</name>
</gene>
<dbReference type="AlphaFoldDB" id="A0A3E5G8P1"/>
<protein>
    <submittedName>
        <fullName evidence="3">DUF3836 domain-containing protein</fullName>
    </submittedName>
    <submittedName>
        <fullName evidence="2">Family of uncharacterized function (DUF3836)</fullName>
    </submittedName>
</protein>
<accession>A0A174H430</accession>
<dbReference type="EMBL" id="CP103141">
    <property type="protein sequence ID" value="UVQ75153.1"/>
    <property type="molecule type" value="Genomic_DNA"/>
</dbReference>
<reference evidence="2 5" key="1">
    <citation type="submission" date="2015-09" db="EMBL/GenBank/DDBJ databases">
        <authorList>
            <consortium name="Pathogen Informatics"/>
        </authorList>
    </citation>
    <scope>NUCLEOTIDE SEQUENCE [LARGE SCALE GENOMIC DNA]</scope>
    <source>
        <strain evidence="2 5">2789STDY5834846</strain>
    </source>
</reference>
<name>A0A3E5G8P1_9BACE</name>
<keyword evidence="1" id="KW-0732">Signal</keyword>
<dbReference type="Proteomes" id="UP000095606">
    <property type="component" value="Unassembled WGS sequence"/>
</dbReference>
<dbReference type="Gene3D" id="2.40.128.720">
    <property type="match status" value="1"/>
</dbReference>
<dbReference type="InterPro" id="IPR024339">
    <property type="entry name" value="DUF3836"/>
</dbReference>
<accession>A0A3E5G8P1</accession>